<dbReference type="RefSeq" id="WP_311453476.1">
    <property type="nucleotide sequence ID" value="NZ_WJQR01000001.1"/>
</dbReference>
<evidence type="ECO:0000313" key="9">
    <source>
        <dbReference type="Proteomes" id="UP000430975"/>
    </source>
</evidence>
<dbReference type="EMBL" id="WJQT01000002">
    <property type="protein sequence ID" value="MRJ46537.1"/>
    <property type="molecule type" value="Genomic_DNA"/>
</dbReference>
<evidence type="ECO:0000313" key="11">
    <source>
        <dbReference type="Proteomes" id="UP000469870"/>
    </source>
</evidence>
<evidence type="ECO:0000256" key="1">
    <source>
        <dbReference type="PIRNR" id="PIRNR012524"/>
    </source>
</evidence>
<evidence type="ECO:0000313" key="6">
    <source>
        <dbReference type="EMBL" id="MRI80601.1"/>
    </source>
</evidence>
<dbReference type="InterPro" id="IPR048587">
    <property type="entry name" value="CvfB_S1_3rd"/>
</dbReference>
<evidence type="ECO:0000313" key="10">
    <source>
        <dbReference type="Proteomes" id="UP000440066"/>
    </source>
</evidence>
<name>A0A6I2GMS4_9LACT</name>
<proteinExistence type="inferred from homology"/>
<dbReference type="EMBL" id="WJQR01000001">
    <property type="protein sequence ID" value="MRI80601.1"/>
    <property type="molecule type" value="Genomic_DNA"/>
</dbReference>
<organism evidence="7 9">
    <name type="scientific">Fundicoccus ignavus</name>
    <dbReference type="NCBI Taxonomy" id="2664442"/>
    <lineage>
        <taxon>Bacteria</taxon>
        <taxon>Bacillati</taxon>
        <taxon>Bacillota</taxon>
        <taxon>Bacilli</taxon>
        <taxon>Lactobacillales</taxon>
        <taxon>Aerococcaceae</taxon>
        <taxon>Fundicoccus</taxon>
    </lineage>
</organism>
<dbReference type="EMBL" id="WJQS01000002">
    <property type="protein sequence ID" value="MRI84835.1"/>
    <property type="molecule type" value="Genomic_DNA"/>
</dbReference>
<dbReference type="AlphaFoldDB" id="A0A6I2GMS4"/>
<gene>
    <name evidence="8" type="ORF">GF867_03005</name>
    <name evidence="7" type="ORF">GIY09_02835</name>
    <name evidence="6" type="ORF">GIY11_00955</name>
</gene>
<feature type="domain" description="Conserved virulence factor B-like winged helix" evidence="3">
    <location>
        <begin position="226"/>
        <end position="284"/>
    </location>
</feature>
<feature type="domain" description="Conserved virulence factor B first S1" evidence="2">
    <location>
        <begin position="5"/>
        <end position="54"/>
    </location>
</feature>
<dbReference type="InterPro" id="IPR012340">
    <property type="entry name" value="NA-bd_OB-fold"/>
</dbReference>
<evidence type="ECO:0000259" key="3">
    <source>
        <dbReference type="Pfam" id="PF17783"/>
    </source>
</evidence>
<dbReference type="Gene3D" id="2.40.50.330">
    <property type="match status" value="1"/>
</dbReference>
<evidence type="ECO:0000259" key="2">
    <source>
        <dbReference type="Pfam" id="PF13509"/>
    </source>
</evidence>
<dbReference type="InterPro" id="IPR048588">
    <property type="entry name" value="CvfB_S1_2nd"/>
</dbReference>
<dbReference type="PIRSF" id="PIRSF012524">
    <property type="entry name" value="YitL_S1"/>
    <property type="match status" value="1"/>
</dbReference>
<feature type="domain" description="Conserved virulence factor B second S1" evidence="4">
    <location>
        <begin position="72"/>
        <end position="133"/>
    </location>
</feature>
<dbReference type="InterPro" id="IPR014464">
    <property type="entry name" value="CvfB_fam"/>
</dbReference>
<evidence type="ECO:0000313" key="7">
    <source>
        <dbReference type="EMBL" id="MRI84835.1"/>
    </source>
</evidence>
<dbReference type="Pfam" id="PF17783">
    <property type="entry name" value="WHD_CvfB"/>
    <property type="match status" value="1"/>
</dbReference>
<dbReference type="InterPro" id="IPR040764">
    <property type="entry name" value="CvfB_WH"/>
</dbReference>
<accession>A0A6I2GMS4</accession>
<dbReference type="Pfam" id="PF21543">
    <property type="entry name" value="CvfB_2nd"/>
    <property type="match status" value="1"/>
</dbReference>
<dbReference type="InterPro" id="IPR039566">
    <property type="entry name" value="CvfB_S1_st"/>
</dbReference>
<dbReference type="Proteomes" id="UP000440066">
    <property type="component" value="Unassembled WGS sequence"/>
</dbReference>
<dbReference type="Gene3D" id="1.10.10.10">
    <property type="entry name" value="Winged helix-like DNA-binding domain superfamily/Winged helix DNA-binding domain"/>
    <property type="match status" value="1"/>
</dbReference>
<dbReference type="Proteomes" id="UP000430975">
    <property type="component" value="Unassembled WGS sequence"/>
</dbReference>
<evidence type="ECO:0000259" key="4">
    <source>
        <dbReference type="Pfam" id="PF21191"/>
    </source>
</evidence>
<dbReference type="Proteomes" id="UP000469870">
    <property type="component" value="Unassembled WGS sequence"/>
</dbReference>
<protein>
    <recommendedName>
        <fullName evidence="12">DNA-binding protein</fullName>
    </recommendedName>
</protein>
<dbReference type="Pfam" id="PF21191">
    <property type="entry name" value="CvfB_1st"/>
    <property type="match status" value="1"/>
</dbReference>
<dbReference type="Gene3D" id="2.40.50.140">
    <property type="entry name" value="Nucleic acid-binding proteins"/>
    <property type="match status" value="2"/>
</dbReference>
<evidence type="ECO:0000313" key="8">
    <source>
        <dbReference type="EMBL" id="MRJ46537.1"/>
    </source>
</evidence>
<sequence length="288" mass="32350">MVKYGEIVTAIITDENEKEYYVQSQGVTFALAKADVEEQLKHGEEVEGMIYETQTGKKVIQIDLPDIRPGYYGWGTVISSRKDLGVFVDVGLNHKEVVVSLDDLPLSTHLWPKKGDRLYLTYSVDDRNRFWGHMADNEKIAELFVKAPTRLKNQDITATVYQVKMAGSLTITEEGFSAFLHESERQTEPRLGQVLQGRVVGVRQDGGINISLNPRAHEAIDDDAKMLIAVLQKMPKGFLPLHDKADPNEIKLQLGISKAQFKRAVGSLLKNNLIKQVKGEGIYLLEEK</sequence>
<dbReference type="Pfam" id="PF13509">
    <property type="entry name" value="S1_2"/>
    <property type="match status" value="1"/>
</dbReference>
<dbReference type="PANTHER" id="PTHR37296:SF1">
    <property type="entry name" value="CONSERVED VIRULENCE FACTOR B"/>
    <property type="match status" value="1"/>
</dbReference>
<comment type="caution">
    <text evidence="7">The sequence shown here is derived from an EMBL/GenBank/DDBJ whole genome shotgun (WGS) entry which is preliminary data.</text>
</comment>
<evidence type="ECO:0008006" key="12">
    <source>
        <dbReference type="Google" id="ProtNLM"/>
    </source>
</evidence>
<reference evidence="8 10" key="1">
    <citation type="submission" date="2019-11" db="EMBL/GenBank/DDBJ databases">
        <title>Characterisation of Fundicoccus ignavus gen. nov. sp. nov., a novel genus of the family Aerococcaceae from bulk tank milk.</title>
        <authorList>
            <person name="Siebert A."/>
            <person name="Huptas C."/>
            <person name="Wenning M."/>
            <person name="Scherer S."/>
            <person name="Doll E.V."/>
        </authorList>
    </citation>
    <scope>NUCLEOTIDE SEQUENCE [LARGE SCALE GENOMIC DNA]</scope>
    <source>
        <strain evidence="8 10">DSM 109652</strain>
    </source>
</reference>
<evidence type="ECO:0000259" key="5">
    <source>
        <dbReference type="Pfam" id="PF21543"/>
    </source>
</evidence>
<dbReference type="InterPro" id="IPR036388">
    <property type="entry name" value="WH-like_DNA-bd_sf"/>
</dbReference>
<reference evidence="9 11" key="2">
    <citation type="submission" date="2019-11" db="EMBL/GenBank/DDBJ databases">
        <title>Characterisation of Fundicoccus ignavus gen. nov. sp. nov., a novel genus of the family Aerococcaceae isolated from bulk tank milk.</title>
        <authorList>
            <person name="Siebert A."/>
            <person name="Huptas C."/>
            <person name="Wenning M."/>
            <person name="Scherer S."/>
            <person name="Doll E.V."/>
        </authorList>
    </citation>
    <scope>NUCLEOTIDE SEQUENCE [LARGE SCALE GENOMIC DNA]</scope>
    <source>
        <strain evidence="6 11">DSM 109653</strain>
        <strain evidence="7 9">WS4759</strain>
    </source>
</reference>
<comment type="similarity">
    <text evidence="1">Belongs to the CvfB family.</text>
</comment>
<dbReference type="PANTHER" id="PTHR37296">
    <property type="entry name" value="CONSERVED VIRULENCE FACTOR B"/>
    <property type="match status" value="1"/>
</dbReference>
<feature type="domain" description="Conserved virulence factor B third S1" evidence="5">
    <location>
        <begin position="142"/>
        <end position="214"/>
    </location>
</feature>
<keyword evidence="9" id="KW-1185">Reference proteome</keyword>